<protein>
    <submittedName>
        <fullName evidence="3">Transmembrane protein</fullName>
    </submittedName>
</protein>
<organism evidence="2 3">
    <name type="scientific">Angiostrongylus cantonensis</name>
    <name type="common">Rat lungworm</name>
    <dbReference type="NCBI Taxonomy" id="6313"/>
    <lineage>
        <taxon>Eukaryota</taxon>
        <taxon>Metazoa</taxon>
        <taxon>Ecdysozoa</taxon>
        <taxon>Nematoda</taxon>
        <taxon>Chromadorea</taxon>
        <taxon>Rhabditida</taxon>
        <taxon>Rhabditina</taxon>
        <taxon>Rhabditomorpha</taxon>
        <taxon>Strongyloidea</taxon>
        <taxon>Metastrongylidae</taxon>
        <taxon>Angiostrongylus</taxon>
    </lineage>
</organism>
<feature type="transmembrane region" description="Helical" evidence="1">
    <location>
        <begin position="109"/>
        <end position="130"/>
    </location>
</feature>
<feature type="transmembrane region" description="Helical" evidence="1">
    <location>
        <begin position="137"/>
        <end position="154"/>
    </location>
</feature>
<dbReference type="Proteomes" id="UP000035642">
    <property type="component" value="Unassembled WGS sequence"/>
</dbReference>
<name>A0A158P617_ANGCA</name>
<accession>A0A158P617</accession>
<reference evidence="2" key="1">
    <citation type="submission" date="2012-09" db="EMBL/GenBank/DDBJ databases">
        <authorList>
            <person name="Martin A.A."/>
        </authorList>
    </citation>
    <scope>NUCLEOTIDE SEQUENCE</scope>
</reference>
<proteinExistence type="predicted"/>
<feature type="transmembrane region" description="Helical" evidence="1">
    <location>
        <begin position="160"/>
        <end position="182"/>
    </location>
</feature>
<keyword evidence="1" id="KW-0472">Membrane</keyword>
<dbReference type="AlphaFoldDB" id="A0A158P617"/>
<keyword evidence="1" id="KW-0812">Transmembrane</keyword>
<keyword evidence="1" id="KW-1133">Transmembrane helix</keyword>
<evidence type="ECO:0000256" key="1">
    <source>
        <dbReference type="SAM" id="Phobius"/>
    </source>
</evidence>
<evidence type="ECO:0000313" key="2">
    <source>
        <dbReference type="Proteomes" id="UP000035642"/>
    </source>
</evidence>
<reference evidence="3" key="2">
    <citation type="submission" date="2016-04" db="UniProtKB">
        <authorList>
            <consortium name="WormBaseParasite"/>
        </authorList>
    </citation>
    <scope>IDENTIFICATION</scope>
</reference>
<keyword evidence="2" id="KW-1185">Reference proteome</keyword>
<feature type="transmembrane region" description="Helical" evidence="1">
    <location>
        <begin position="82"/>
        <end position="103"/>
    </location>
</feature>
<evidence type="ECO:0000313" key="3">
    <source>
        <dbReference type="WBParaSite" id="ACAC_0000045901-mRNA-1"/>
    </source>
</evidence>
<sequence length="189" mass="21175">MLSLSELNLIKELSSSCGLFDKTQWERTRFSSEVAVDEKYFTEIFKQPLEPEESIRRRLVLLSESKQSTVVRGEYLNEKPKFTITLLSVEVVWCAACALVWAAAAVNPIVPLVTAALNMLIMFLLILSCLSIEICEVHVARAVLLCANITVMVFDDDFDIASIIVLAATPLQLILVAIHIFLSLKPKYQ</sequence>
<dbReference type="WBParaSite" id="ACAC_0000045901-mRNA-1">
    <property type="protein sequence ID" value="ACAC_0000045901-mRNA-1"/>
    <property type="gene ID" value="ACAC_0000045901"/>
</dbReference>